<dbReference type="Proteomes" id="UP000077349">
    <property type="component" value="Unassembled WGS sequence"/>
</dbReference>
<feature type="domain" description="Hedgehog/Intein (Hint)" evidence="1">
    <location>
        <begin position="136"/>
        <end position="275"/>
    </location>
</feature>
<gene>
    <name evidence="2" type="ORF">Amal_03567</name>
</gene>
<dbReference type="Gene3D" id="2.170.16.10">
    <property type="entry name" value="Hedgehog/Intein (Hint) domain"/>
    <property type="match status" value="1"/>
</dbReference>
<name>A0A177G7M6_9PROT</name>
<dbReference type="SUPFAM" id="SSF51294">
    <property type="entry name" value="Hedgehog/intein (Hint) domain"/>
    <property type="match status" value="1"/>
</dbReference>
<dbReference type="PATRIC" id="fig|178901.16.peg.3827"/>
<sequence length="481" mass="53182">MEDVTVENGIQQDCTITFPDQPDEEAMYTVTFQNGGGTLNVTNVDMTSGQGQALITVVDASGGLGNIVIPENLYQTVQGAYYSATKSTVLSFLNGSPYQQIFTFQYSGNIFNLPDDKTVDMTNILSSQGNDVYLPVCFLADSMIETVSGICPVQDLTVGQKILTYQQGQKTPRAIVWIGKKQSVIRPDLADDEAGYPVRLLKDALAEGVPYKDMLITAEHCLFLNGQFIPVRMLVNDRSIFYDRSVTDYTYYHIETEEHSVIMADGVLTESYLDTGNRRSFRQDGKVFILDGKPKNWGRHAAAPLGVERDFVEPIFRQIDTRAKTRGFALHSEKPELTYQSDLHLITAEGAILRPTRCHEGEVTFMLPGAVESVRIVSNRSRPCDVFGPFVDDRRMLGVAVGTIRLVEQGHTTRVTDHLTDASLSGWHAPEGGGARWTTGDAVLMLGPRQSDGFAQLTLTLAQQGPYRISGNMRADREKQA</sequence>
<evidence type="ECO:0000313" key="3">
    <source>
        <dbReference type="Proteomes" id="UP000077349"/>
    </source>
</evidence>
<dbReference type="Pfam" id="PF13403">
    <property type="entry name" value="Hint_2"/>
    <property type="match status" value="1"/>
</dbReference>
<comment type="caution">
    <text evidence="2">The sequence shown here is derived from an EMBL/GenBank/DDBJ whole genome shotgun (WGS) entry which is preliminary data.</text>
</comment>
<dbReference type="AlphaFoldDB" id="A0A177G7M6"/>
<proteinExistence type="predicted"/>
<evidence type="ECO:0000313" key="2">
    <source>
        <dbReference type="EMBL" id="OAG75264.1"/>
    </source>
</evidence>
<evidence type="ECO:0000259" key="1">
    <source>
        <dbReference type="Pfam" id="PF13403"/>
    </source>
</evidence>
<protein>
    <submittedName>
        <fullName evidence="2">Outer membrane protein</fullName>
    </submittedName>
</protein>
<dbReference type="InterPro" id="IPR028992">
    <property type="entry name" value="Hedgehog/Intein_dom"/>
</dbReference>
<accession>A0A177G7M6</accession>
<dbReference type="EMBL" id="LVHD01000083">
    <property type="protein sequence ID" value="OAG75264.1"/>
    <property type="molecule type" value="Genomic_DNA"/>
</dbReference>
<organism evidence="2 3">
    <name type="scientific">Acetobacter malorum</name>
    <dbReference type="NCBI Taxonomy" id="178901"/>
    <lineage>
        <taxon>Bacteria</taxon>
        <taxon>Pseudomonadati</taxon>
        <taxon>Pseudomonadota</taxon>
        <taxon>Alphaproteobacteria</taxon>
        <taxon>Acetobacterales</taxon>
        <taxon>Acetobacteraceae</taxon>
        <taxon>Acetobacter</taxon>
    </lineage>
</organism>
<dbReference type="InterPro" id="IPR036844">
    <property type="entry name" value="Hint_dom_sf"/>
</dbReference>
<reference evidence="2 3" key="1">
    <citation type="submission" date="2016-03" db="EMBL/GenBank/DDBJ databases">
        <title>Draft genome sequence of Acetobacter malorum CECT 7742, a strain isolated from strawberry vinegar.</title>
        <authorList>
            <person name="Sainz F."/>
            <person name="Mas A."/>
            <person name="Torija M.J."/>
        </authorList>
    </citation>
    <scope>NUCLEOTIDE SEQUENCE [LARGE SCALE GENOMIC DNA]</scope>
    <source>
        <strain evidence="2 3">CECT 7742</strain>
    </source>
</reference>